<keyword evidence="2" id="KW-0812">Transmembrane</keyword>
<keyword evidence="4" id="KW-1185">Reference proteome</keyword>
<keyword evidence="2" id="KW-0472">Membrane</keyword>
<comment type="caution">
    <text evidence="3">The sequence shown here is derived from an EMBL/GenBank/DDBJ whole genome shotgun (WGS) entry which is preliminary data.</text>
</comment>
<feature type="region of interest" description="Disordered" evidence="1">
    <location>
        <begin position="91"/>
        <end position="112"/>
    </location>
</feature>
<dbReference type="RefSeq" id="WP_315999537.1">
    <property type="nucleotide sequence ID" value="NZ_JAWDJT010000012.1"/>
</dbReference>
<proteinExistence type="predicted"/>
<accession>A0ABU3TL81</accession>
<evidence type="ECO:0000256" key="1">
    <source>
        <dbReference type="SAM" id="MobiDB-lite"/>
    </source>
</evidence>
<organism evidence="3 4">
    <name type="scientific">Hymenobacter endophyticus</name>
    <dbReference type="NCBI Taxonomy" id="3076335"/>
    <lineage>
        <taxon>Bacteria</taxon>
        <taxon>Pseudomonadati</taxon>
        <taxon>Bacteroidota</taxon>
        <taxon>Cytophagia</taxon>
        <taxon>Cytophagales</taxon>
        <taxon>Hymenobacteraceae</taxon>
        <taxon>Hymenobacter</taxon>
    </lineage>
</organism>
<evidence type="ECO:0000313" key="4">
    <source>
        <dbReference type="Proteomes" id="UP001250698"/>
    </source>
</evidence>
<gene>
    <name evidence="3" type="ORF">ROI90_16900</name>
</gene>
<dbReference type="EMBL" id="JAWDJT010000012">
    <property type="protein sequence ID" value="MDU0372087.1"/>
    <property type="molecule type" value="Genomic_DNA"/>
</dbReference>
<feature type="transmembrane region" description="Helical" evidence="2">
    <location>
        <begin position="21"/>
        <end position="42"/>
    </location>
</feature>
<protein>
    <recommendedName>
        <fullName evidence="5">DUF4133 domain-containing protein</fullName>
    </recommendedName>
</protein>
<reference evidence="3 4" key="1">
    <citation type="submission" date="2023-10" db="EMBL/GenBank/DDBJ databases">
        <title>Hymenobacter endophyticus sp. nov., an isolate from the leaf tissues of wheat.</title>
        <authorList>
            <person name="Dai Y."/>
        </authorList>
    </citation>
    <scope>NUCLEOTIDE SEQUENCE [LARGE SCALE GENOMIC DNA]</scope>
    <source>
        <strain evidence="3 4">ZK17L-C2</strain>
    </source>
</reference>
<sequence>MRTFKSIERPAQVLGIPIQDLGFVALLLIGGGILLGVLSMLLPVPSKSYLVLLLLTAILFFGLRWLAKHKPPGYLMGWISYKIRQPRRLTLGPIHSPVTPQTHEQNKTADHR</sequence>
<feature type="transmembrane region" description="Helical" evidence="2">
    <location>
        <begin position="48"/>
        <end position="67"/>
    </location>
</feature>
<name>A0ABU3TL81_9BACT</name>
<evidence type="ECO:0008006" key="5">
    <source>
        <dbReference type="Google" id="ProtNLM"/>
    </source>
</evidence>
<evidence type="ECO:0000256" key="2">
    <source>
        <dbReference type="SAM" id="Phobius"/>
    </source>
</evidence>
<dbReference type="Proteomes" id="UP001250698">
    <property type="component" value="Unassembled WGS sequence"/>
</dbReference>
<keyword evidence="2" id="KW-1133">Transmembrane helix</keyword>
<evidence type="ECO:0000313" key="3">
    <source>
        <dbReference type="EMBL" id="MDU0372087.1"/>
    </source>
</evidence>